<name>A0A174Z2G1_9FIRM</name>
<gene>
    <name evidence="2" type="ORF">ERS852490_01383</name>
</gene>
<dbReference type="InterPro" id="IPR027417">
    <property type="entry name" value="P-loop_NTPase"/>
</dbReference>
<dbReference type="PANTHER" id="PTHR41287:SF1">
    <property type="entry name" value="PROTEIN YMFN"/>
    <property type="match status" value="1"/>
</dbReference>
<evidence type="ECO:0000313" key="2">
    <source>
        <dbReference type="EMBL" id="CUQ77080.1"/>
    </source>
</evidence>
<dbReference type="PANTHER" id="PTHR41287">
    <property type="match status" value="1"/>
</dbReference>
<dbReference type="AlphaFoldDB" id="A0A174Z2G1"/>
<dbReference type="Gene3D" id="3.40.50.300">
    <property type="entry name" value="P-loop containing nucleotide triphosphate hydrolases"/>
    <property type="match status" value="1"/>
</dbReference>
<dbReference type="OrthoDB" id="9760250at2"/>
<reference evidence="2 3" key="1">
    <citation type="submission" date="2015-09" db="EMBL/GenBank/DDBJ databases">
        <authorList>
            <consortium name="Pathogen Informatics"/>
        </authorList>
    </citation>
    <scope>NUCLEOTIDE SEQUENCE [LARGE SCALE GENOMIC DNA]</scope>
    <source>
        <strain evidence="2 3">2789STDY5834875</strain>
    </source>
</reference>
<dbReference type="RefSeq" id="WP_055215524.1">
    <property type="nucleotide sequence ID" value="NZ_CZBU01000003.1"/>
</dbReference>
<accession>A0A174Z2G1</accession>
<dbReference type="Pfam" id="PF20441">
    <property type="entry name" value="TerL_nuclease"/>
    <property type="match status" value="1"/>
</dbReference>
<dbReference type="GO" id="GO:0004519">
    <property type="term" value="F:endonuclease activity"/>
    <property type="evidence" value="ECO:0007669"/>
    <property type="project" value="InterPro"/>
</dbReference>
<dbReference type="EMBL" id="CZBU01000003">
    <property type="protein sequence ID" value="CUQ77080.1"/>
    <property type="molecule type" value="Genomic_DNA"/>
</dbReference>
<evidence type="ECO:0000313" key="3">
    <source>
        <dbReference type="Proteomes" id="UP000095621"/>
    </source>
</evidence>
<organism evidence="2 3">
    <name type="scientific">Lachnospira eligens</name>
    <dbReference type="NCBI Taxonomy" id="39485"/>
    <lineage>
        <taxon>Bacteria</taxon>
        <taxon>Bacillati</taxon>
        <taxon>Bacillota</taxon>
        <taxon>Clostridia</taxon>
        <taxon>Lachnospirales</taxon>
        <taxon>Lachnospiraceae</taxon>
        <taxon>Lachnospira</taxon>
    </lineage>
</organism>
<dbReference type="InterPro" id="IPR005021">
    <property type="entry name" value="Terminase_largesu-like"/>
</dbReference>
<protein>
    <submittedName>
        <fullName evidence="2">Phage terminase-like protein, large subunit</fullName>
    </submittedName>
</protein>
<feature type="domain" description="Terminase large subunit-like endonuclease" evidence="1">
    <location>
        <begin position="308"/>
        <end position="579"/>
    </location>
</feature>
<sequence>MALSNTATPIYYGRFRDAVIRGEIPVCEEISMEMNRIDALIANPGVWYDDKAVNGFIKYCESELTLTNGDDLFLLDSFKLWAEEIFGWYYYIERSIYVPDKDNHGGHYEKKIIRKRLINKQYLIVARGAAKSMYASCIQNYFLNVDTSTSHQITTAPTMAQAEEVMSPFRTAITRARGPLYQFLTEGSLQNTTGSKANRVKLASTKKGIQNFLTGSLLEVRPMSIDKLQGLRVKVATVDEWLSGDVREDVVETLEQGAAKEQGGGQNDDYLIVAISSEGTVRNGSGDSIKMELMKILKGEHNAPHTSIFWYKLDSIDEVGDPSKWLKANPNLDKTVTYETYQEAVETAEKNPAKRNDILAKRFGLPMEGYTYYFTYEETLPHRKKEFWQMPCALGADLSQGDDFCAFTFLFPLSSGSFGVKTRNYITELTLKKLPLALRNKYEEFINEGSLIVMPGNILDMMQVYDDLDEFIIRTAYDVRCFGYDPYNAKEFVERWERENGAYGIEKVIQGAKTESVPLGELKKLAEERMLLFDEGLMTFTMGNCITIEDTNGNRKLYKNRYDAKIDAVAAMMDAFVAYKHNREAFE</sequence>
<dbReference type="InterPro" id="IPR046462">
    <property type="entry name" value="TerL_nuclease"/>
</dbReference>
<dbReference type="Proteomes" id="UP000095621">
    <property type="component" value="Unassembled WGS sequence"/>
</dbReference>
<evidence type="ECO:0000259" key="1">
    <source>
        <dbReference type="Pfam" id="PF20441"/>
    </source>
</evidence>
<proteinExistence type="predicted"/>